<reference evidence="2 3" key="1">
    <citation type="submission" date="2020-04" db="EMBL/GenBank/DDBJ databases">
        <authorList>
            <person name="Wallbank WR R."/>
            <person name="Pardo Diaz C."/>
            <person name="Kozak K."/>
            <person name="Martin S."/>
            <person name="Jiggins C."/>
            <person name="Moest M."/>
            <person name="Warren A I."/>
            <person name="Byers J.R.P. K."/>
            <person name="Montejo-Kovacevich G."/>
            <person name="Yen C E."/>
        </authorList>
    </citation>
    <scope>NUCLEOTIDE SEQUENCE [LARGE SCALE GENOMIC DNA]</scope>
</reference>
<sequence length="124" mass="13632">MSDVTENQSTSEPLLSPSQLSDPTTSTSAQSSILPNPNPQQQQAATGTTNLPFRHLESPTPASDFVAQTATCVQRNFRAALLEVSPIPDASKRRATARRRKAERSEIITSSPYEKMLEEIKIDY</sequence>
<organism evidence="2 3">
    <name type="scientific">Arctia plantaginis</name>
    <name type="common">Wood tiger moth</name>
    <name type="synonym">Phalaena plantaginis</name>
    <dbReference type="NCBI Taxonomy" id="874455"/>
    <lineage>
        <taxon>Eukaryota</taxon>
        <taxon>Metazoa</taxon>
        <taxon>Ecdysozoa</taxon>
        <taxon>Arthropoda</taxon>
        <taxon>Hexapoda</taxon>
        <taxon>Insecta</taxon>
        <taxon>Pterygota</taxon>
        <taxon>Neoptera</taxon>
        <taxon>Endopterygota</taxon>
        <taxon>Lepidoptera</taxon>
        <taxon>Glossata</taxon>
        <taxon>Ditrysia</taxon>
        <taxon>Noctuoidea</taxon>
        <taxon>Erebidae</taxon>
        <taxon>Arctiinae</taxon>
        <taxon>Arctia</taxon>
    </lineage>
</organism>
<proteinExistence type="predicted"/>
<feature type="compositionally biased region" description="Low complexity" evidence="1">
    <location>
        <begin position="39"/>
        <end position="50"/>
    </location>
</feature>
<protein>
    <submittedName>
        <fullName evidence="2">Uncharacterized protein</fullName>
    </submittedName>
</protein>
<feature type="compositionally biased region" description="Polar residues" evidence="1">
    <location>
        <begin position="1"/>
        <end position="34"/>
    </location>
</feature>
<dbReference type="EMBL" id="CADEBC010000540">
    <property type="protein sequence ID" value="CAB3250023.1"/>
    <property type="molecule type" value="Genomic_DNA"/>
</dbReference>
<keyword evidence="3" id="KW-1185">Reference proteome</keyword>
<dbReference type="AlphaFoldDB" id="A0A8S1AX67"/>
<dbReference type="OrthoDB" id="7482394at2759"/>
<evidence type="ECO:0000256" key="1">
    <source>
        <dbReference type="SAM" id="MobiDB-lite"/>
    </source>
</evidence>
<comment type="caution">
    <text evidence="2">The sequence shown here is derived from an EMBL/GenBank/DDBJ whole genome shotgun (WGS) entry which is preliminary data.</text>
</comment>
<name>A0A8S1AX67_ARCPL</name>
<evidence type="ECO:0000313" key="3">
    <source>
        <dbReference type="Proteomes" id="UP000494106"/>
    </source>
</evidence>
<feature type="region of interest" description="Disordered" evidence="1">
    <location>
        <begin position="1"/>
        <end position="62"/>
    </location>
</feature>
<gene>
    <name evidence="2" type="ORF">APLA_LOCUS12477</name>
</gene>
<dbReference type="Proteomes" id="UP000494106">
    <property type="component" value="Unassembled WGS sequence"/>
</dbReference>
<evidence type="ECO:0000313" key="2">
    <source>
        <dbReference type="EMBL" id="CAB3250023.1"/>
    </source>
</evidence>
<accession>A0A8S1AX67</accession>